<evidence type="ECO:0000313" key="2">
    <source>
        <dbReference type="Proteomes" id="UP000254503"/>
    </source>
</evidence>
<reference evidence="1 2" key="1">
    <citation type="submission" date="2018-06" db="EMBL/GenBank/DDBJ databases">
        <authorList>
            <consortium name="Pathogen Informatics"/>
            <person name="Doyle S."/>
        </authorList>
    </citation>
    <scope>NUCLEOTIDE SEQUENCE [LARGE SCALE GENOMIC DNA]</scope>
    <source>
        <strain evidence="1 2">NCTC9045</strain>
    </source>
</reference>
<evidence type="ECO:0000313" key="1">
    <source>
        <dbReference type="EMBL" id="STJ57594.1"/>
    </source>
</evidence>
<sequence>METKIDIHLIIKVIKTTSIETLFYFYRIIVFILKLITKKPPPLAMVHFLS</sequence>
<gene>
    <name evidence="1" type="ORF">NCTC9045_05639</name>
</gene>
<accession>A0A376X924</accession>
<name>A0A376X924_ECOLX</name>
<organism evidence="1 2">
    <name type="scientific">Escherichia coli</name>
    <dbReference type="NCBI Taxonomy" id="562"/>
    <lineage>
        <taxon>Bacteria</taxon>
        <taxon>Pseudomonadati</taxon>
        <taxon>Pseudomonadota</taxon>
        <taxon>Gammaproteobacteria</taxon>
        <taxon>Enterobacterales</taxon>
        <taxon>Enterobacteriaceae</taxon>
        <taxon>Escherichia</taxon>
    </lineage>
</organism>
<protein>
    <submittedName>
        <fullName evidence="1">Uncharacterized protein</fullName>
    </submittedName>
</protein>
<dbReference type="AlphaFoldDB" id="A0A376X924"/>
<dbReference type="Proteomes" id="UP000254503">
    <property type="component" value="Unassembled WGS sequence"/>
</dbReference>
<dbReference type="EMBL" id="UGDD01000002">
    <property type="protein sequence ID" value="STJ57594.1"/>
    <property type="molecule type" value="Genomic_DNA"/>
</dbReference>
<proteinExistence type="predicted"/>